<keyword evidence="2" id="KW-1185">Reference proteome</keyword>
<comment type="caution">
    <text evidence="1">The sequence shown here is derived from an EMBL/GenBank/DDBJ whole genome shotgun (WGS) entry which is preliminary data.</text>
</comment>
<dbReference type="EMBL" id="JBGOOW010000022">
    <property type="protein sequence ID" value="MEZ8182414.1"/>
    <property type="molecule type" value="Genomic_DNA"/>
</dbReference>
<dbReference type="Proteomes" id="UP001569200">
    <property type="component" value="Unassembled WGS sequence"/>
</dbReference>
<proteinExistence type="predicted"/>
<gene>
    <name evidence="1" type="ORF">ACED33_17145</name>
</gene>
<name>A0ABV4LVF8_VIBSP</name>
<organism evidence="1 2">
    <name type="scientific">Vibrio splendidus</name>
    <dbReference type="NCBI Taxonomy" id="29497"/>
    <lineage>
        <taxon>Bacteria</taxon>
        <taxon>Pseudomonadati</taxon>
        <taxon>Pseudomonadota</taxon>
        <taxon>Gammaproteobacteria</taxon>
        <taxon>Vibrionales</taxon>
        <taxon>Vibrionaceae</taxon>
        <taxon>Vibrio</taxon>
    </lineage>
</organism>
<reference evidence="1 2" key="1">
    <citation type="submission" date="2024-06" db="EMBL/GenBank/DDBJ databases">
        <authorList>
            <person name="Steensen K."/>
            <person name="Seneca J."/>
            <person name="Bartlau N."/>
            <person name="Yu A.X."/>
            <person name="Polz M.F."/>
        </authorList>
    </citation>
    <scope>NUCLEOTIDE SEQUENCE [LARGE SCALE GENOMIC DNA]</scope>
    <source>
        <strain evidence="1 2">1F145</strain>
    </source>
</reference>
<dbReference type="RefSeq" id="WP_371691107.1">
    <property type="nucleotide sequence ID" value="NZ_JBGONW010000023.1"/>
</dbReference>
<dbReference type="InterPro" id="IPR021352">
    <property type="entry name" value="DUF2971"/>
</dbReference>
<protein>
    <submittedName>
        <fullName evidence="1">DUF2971 domain-containing protein</fullName>
    </submittedName>
</protein>
<evidence type="ECO:0000313" key="1">
    <source>
        <dbReference type="EMBL" id="MEZ8182414.1"/>
    </source>
</evidence>
<sequence>MQHFLYKYTKLREDFFVDPFIRATQVESLNDPFEVKVTLQQIIKARMASNTFHGTEEEFDQENFEYMMDEFLGISQQDLSEIGIISLTEDPVNTLMWSHYADEHRGIAVQFRSNGSFFDGAIEGSGGTRKKYPEDYSGLVNETPQVIAYRKNRPQFDFIEEVVAKERGDYPHKKFNQQLIYTKANDWIYEKERRSVVYLYDADRVVCDASGDIVEICKKNNIEHTVENLRIEINYPTNFGYSLDVLDVSDEIYDQNEIKREVYRLSRNRNAFYFFKLSKDMIPAIVFGCNVDRQAVENIKKKLTWNPDLYITKVSDSTFELEVEKL</sequence>
<dbReference type="Pfam" id="PF11185">
    <property type="entry name" value="DUF2971"/>
    <property type="match status" value="1"/>
</dbReference>
<accession>A0ABV4LVF8</accession>
<evidence type="ECO:0000313" key="2">
    <source>
        <dbReference type="Proteomes" id="UP001569200"/>
    </source>
</evidence>